<evidence type="ECO:0000259" key="5">
    <source>
        <dbReference type="Pfam" id="PF00849"/>
    </source>
</evidence>
<protein>
    <recommendedName>
        <fullName evidence="4">Pseudouridine synthase</fullName>
        <ecNumber evidence="4">5.4.99.-</ecNumber>
    </recommendedName>
</protein>
<dbReference type="Proteomes" id="UP000076490">
    <property type="component" value="Unassembled WGS sequence"/>
</dbReference>
<evidence type="ECO:0000313" key="7">
    <source>
        <dbReference type="Proteomes" id="UP000076490"/>
    </source>
</evidence>
<dbReference type="RefSeq" id="WP_063179722.1">
    <property type="nucleotide sequence ID" value="NZ_LQNT01000009.1"/>
</dbReference>
<dbReference type="GO" id="GO:0000455">
    <property type="term" value="P:enzyme-directed rRNA pseudouridine synthesis"/>
    <property type="evidence" value="ECO:0007669"/>
    <property type="project" value="TreeGrafter"/>
</dbReference>
<dbReference type="Pfam" id="PF00849">
    <property type="entry name" value="PseudoU_synth_2"/>
    <property type="match status" value="1"/>
</dbReference>
<evidence type="ECO:0000256" key="2">
    <source>
        <dbReference type="ARBA" id="ARBA00010876"/>
    </source>
</evidence>
<feature type="active site" evidence="3">
    <location>
        <position position="145"/>
    </location>
</feature>
<dbReference type="EMBL" id="LQNT01000009">
    <property type="protein sequence ID" value="KZE38341.1"/>
    <property type="molecule type" value="Genomic_DNA"/>
</dbReference>
<comment type="caution">
    <text evidence="6">The sequence shown here is derived from an EMBL/GenBank/DDBJ whole genome shotgun (WGS) entry which is preliminary data.</text>
</comment>
<organism evidence="6 7">
    <name type="scientific">Bhargavaea cecembensis</name>
    <dbReference type="NCBI Taxonomy" id="394098"/>
    <lineage>
        <taxon>Bacteria</taxon>
        <taxon>Bacillati</taxon>
        <taxon>Bacillota</taxon>
        <taxon>Bacilli</taxon>
        <taxon>Bacillales</taxon>
        <taxon>Caryophanaceae</taxon>
        <taxon>Bhargavaea</taxon>
    </lineage>
</organism>
<gene>
    <name evidence="6" type="ORF">AV656_05335</name>
</gene>
<dbReference type="PANTHER" id="PTHR21600:SF35">
    <property type="entry name" value="PSEUDOURIDINE SYNTHASE"/>
    <property type="match status" value="1"/>
</dbReference>
<name>A0A163FBX8_9BACL</name>
<evidence type="ECO:0000256" key="1">
    <source>
        <dbReference type="ARBA" id="ARBA00000073"/>
    </source>
</evidence>
<dbReference type="Gene3D" id="3.30.2350.10">
    <property type="entry name" value="Pseudouridine synthase"/>
    <property type="match status" value="1"/>
</dbReference>
<evidence type="ECO:0000256" key="3">
    <source>
        <dbReference type="PIRSR" id="PIRSR606225-1"/>
    </source>
</evidence>
<evidence type="ECO:0000256" key="4">
    <source>
        <dbReference type="RuleBase" id="RU362028"/>
    </source>
</evidence>
<feature type="domain" description="Pseudouridine synthase RsuA/RluA-like" evidence="5">
    <location>
        <begin position="99"/>
        <end position="253"/>
    </location>
</feature>
<comment type="catalytic activity">
    <reaction evidence="1 4">
        <text>a uridine in RNA = a pseudouridine in RNA</text>
        <dbReference type="Rhea" id="RHEA:48348"/>
        <dbReference type="Rhea" id="RHEA-COMP:12068"/>
        <dbReference type="Rhea" id="RHEA-COMP:12069"/>
        <dbReference type="ChEBI" id="CHEBI:65314"/>
        <dbReference type="ChEBI" id="CHEBI:65315"/>
    </reaction>
</comment>
<dbReference type="CDD" id="cd02869">
    <property type="entry name" value="PseudoU_synth_RluA_like"/>
    <property type="match status" value="1"/>
</dbReference>
<comment type="function">
    <text evidence="4">Responsible for synthesis of pseudouridine from uracil.</text>
</comment>
<proteinExistence type="inferred from homology"/>
<dbReference type="InterPro" id="IPR050188">
    <property type="entry name" value="RluA_PseudoU_synthase"/>
</dbReference>
<dbReference type="PANTHER" id="PTHR21600">
    <property type="entry name" value="MITOCHONDRIAL RNA PSEUDOURIDINE SYNTHASE"/>
    <property type="match status" value="1"/>
</dbReference>
<dbReference type="AlphaFoldDB" id="A0A163FBX8"/>
<keyword evidence="4" id="KW-0413">Isomerase</keyword>
<dbReference type="NCBIfam" id="TIGR00005">
    <property type="entry name" value="rluA_subfam"/>
    <property type="match status" value="1"/>
</dbReference>
<accession>A0A163FBX8</accession>
<dbReference type="EC" id="5.4.99.-" evidence="4"/>
<dbReference type="InterPro" id="IPR006225">
    <property type="entry name" value="PsdUridine_synth_RluC/D"/>
</dbReference>
<comment type="similarity">
    <text evidence="2 4">Belongs to the pseudouridine synthase RluA family.</text>
</comment>
<dbReference type="GO" id="GO:0003723">
    <property type="term" value="F:RNA binding"/>
    <property type="evidence" value="ECO:0007669"/>
    <property type="project" value="InterPro"/>
</dbReference>
<sequence>MTPSLIAMSADNRFRLSFTAEADGVGLRDFLAESGISRRTLTAVKYQGGEILVNGEEKTVKHELRAGDVVTVIFPPEKPAEGLFPEEGELSVLYEDEALLILDKPAGQPTIPSKGAPSGTLANSVAGKFRKEGTPATVHIVTRLDRETSGIVCIAKNRHIHHLMSEKMKEGGVLKRYEAIARGSFSVRHFFIDEPIGRKEGSIIERMVRADGQQAVTEIRVMDTPGLPGEEISRLSVILHTGRTHQIRVHLAHIGHPLEGDTLYGGSAERIGRQALHCAGLSFNHPLTGAPIDINSPVPGDMLAAAGYRR</sequence>
<dbReference type="GO" id="GO:0009982">
    <property type="term" value="F:pseudouridine synthase activity"/>
    <property type="evidence" value="ECO:0007669"/>
    <property type="project" value="InterPro"/>
</dbReference>
<reference evidence="6 7" key="1">
    <citation type="submission" date="2016-01" db="EMBL/GenBank/DDBJ databases">
        <title>Whole genome sequencing of Bhargavaea cecembensis T14.</title>
        <authorList>
            <person name="Hong K.W."/>
        </authorList>
    </citation>
    <scope>NUCLEOTIDE SEQUENCE [LARGE SCALE GENOMIC DNA]</scope>
    <source>
        <strain evidence="6 7">T14</strain>
    </source>
</reference>
<dbReference type="SUPFAM" id="SSF55120">
    <property type="entry name" value="Pseudouridine synthase"/>
    <property type="match status" value="1"/>
</dbReference>
<dbReference type="OrthoDB" id="9807829at2"/>
<dbReference type="GO" id="GO:0140098">
    <property type="term" value="F:catalytic activity, acting on RNA"/>
    <property type="evidence" value="ECO:0007669"/>
    <property type="project" value="UniProtKB-ARBA"/>
</dbReference>
<dbReference type="InterPro" id="IPR020103">
    <property type="entry name" value="PsdUridine_synth_cat_dom_sf"/>
</dbReference>
<evidence type="ECO:0000313" key="6">
    <source>
        <dbReference type="EMBL" id="KZE38341.1"/>
    </source>
</evidence>
<dbReference type="InterPro" id="IPR006145">
    <property type="entry name" value="PsdUridine_synth_RsuA/RluA"/>
</dbReference>